<proteinExistence type="predicted"/>
<name>A0A2J7ZM71_9CHLO</name>
<keyword evidence="2" id="KW-1185">Reference proteome</keyword>
<dbReference type="EMBL" id="PGGS01000924">
    <property type="protein sequence ID" value="PNH01366.1"/>
    <property type="molecule type" value="Genomic_DNA"/>
</dbReference>
<dbReference type="AlphaFoldDB" id="A0A2J7ZM71"/>
<dbReference type="PANTHER" id="PTHR33487">
    <property type="entry name" value="CILIA- AND FLAGELLA-ASSOCIATED PROTEIN 54"/>
    <property type="match status" value="1"/>
</dbReference>
<dbReference type="PANTHER" id="PTHR33487:SF1">
    <property type="entry name" value="CILIA- AND FLAGELLA-ASSOCIATED PROTEIN 54"/>
    <property type="match status" value="1"/>
</dbReference>
<accession>A0A2J7ZM71</accession>
<comment type="caution">
    <text evidence="1">The sequence shown here is derived from an EMBL/GenBank/DDBJ whole genome shotgun (WGS) entry which is preliminary data.</text>
</comment>
<dbReference type="GO" id="GO:0060271">
    <property type="term" value="P:cilium assembly"/>
    <property type="evidence" value="ECO:0007669"/>
    <property type="project" value="TreeGrafter"/>
</dbReference>
<organism evidence="1 2">
    <name type="scientific">Tetrabaena socialis</name>
    <dbReference type="NCBI Taxonomy" id="47790"/>
    <lineage>
        <taxon>Eukaryota</taxon>
        <taxon>Viridiplantae</taxon>
        <taxon>Chlorophyta</taxon>
        <taxon>core chlorophytes</taxon>
        <taxon>Chlorophyceae</taxon>
        <taxon>CS clade</taxon>
        <taxon>Chlamydomonadales</taxon>
        <taxon>Tetrabaenaceae</taxon>
        <taxon>Tetrabaena</taxon>
    </lineage>
</organism>
<reference evidence="1 2" key="1">
    <citation type="journal article" date="2017" name="Mol. Biol. Evol.">
        <title>The 4-celled Tetrabaena socialis nuclear genome reveals the essential components for genetic control of cell number at the origin of multicellularity in the volvocine lineage.</title>
        <authorList>
            <person name="Featherston J."/>
            <person name="Arakaki Y."/>
            <person name="Hanschen E.R."/>
            <person name="Ferris P.J."/>
            <person name="Michod R.E."/>
            <person name="Olson B.J.S.C."/>
            <person name="Nozaki H."/>
            <person name="Durand P.M."/>
        </authorList>
    </citation>
    <scope>NUCLEOTIDE SEQUENCE [LARGE SCALE GENOMIC DNA]</scope>
    <source>
        <strain evidence="1 2">NIES-571</strain>
    </source>
</reference>
<feature type="non-terminal residue" evidence="1">
    <location>
        <position position="794"/>
    </location>
</feature>
<dbReference type="Proteomes" id="UP000236333">
    <property type="component" value="Unassembled WGS sequence"/>
</dbReference>
<evidence type="ECO:0000313" key="1">
    <source>
        <dbReference type="EMBL" id="PNH01366.1"/>
    </source>
</evidence>
<protein>
    <submittedName>
        <fullName evidence="1">Uncharacterized protein</fullName>
    </submittedName>
</protein>
<evidence type="ECO:0000313" key="2">
    <source>
        <dbReference type="Proteomes" id="UP000236333"/>
    </source>
</evidence>
<dbReference type="InterPro" id="IPR027912">
    <property type="entry name" value="CFAP54"/>
</dbReference>
<dbReference type="Pfam" id="PF14858">
    <property type="entry name" value="CFAP54_N"/>
    <property type="match status" value="1"/>
</dbReference>
<sequence length="794" mass="83528">MASEVVALCTSFEQEFSKVLAVLPPASACGPDNHDAHLNHHRLSQRIAESVAYYAGRLPAFASVPRILGFGFRLQQLQQHQLALQACYKHVRALGLHETQESLPRMDALTRLSSHVQACFGCAACEAALLLLADPHVKHPDTLQWLVQCLAQLRDAIGLALPDERLYWLVLNGSVHVYATAKALTTAGFAEQALPALVYCIKAMEGHVCFAAPKYLPWRTQLYTWAVYGLVDCGAHEQARALLADGLRRIDQLVSLQRLDPVPPAPAVRAAFTSARAALLGLQLRVEVAAGAPVTPVLAQLSAGAAAAAAAPAAVGGGGGGAEAGDLLVKAQAAEDGLFAAMQPDLRARRDSPHPPKLLQRTPTSVTLVAQPPGPGLKAPPGARKPPVQYIAYCKSYGAGVGLSINKTATEYPGSGVMAPLGQPVTVQGLRANDTYLFAVALYDEDGGVVGGGLGASTPEVLLALPLPLYACWAQLLAAAVRARAWVAAKRAAGVLLHHMVVSGPDAPIWAANPMDSQRLHRAHVAAAARPLLRSVVQGIYMYGGAALLRNGAAAAGGGAGAAAAPAAPLPQVALPCTLPQLRAPFLQEQVARLKAARLLVLGMEVAALLPDEPLMQEGALRTYHLLAPLLALRAPRSPLLHKALAACHAVLSSLTNLVQDSLHRQEAQRALASRVAAAVSYQLLRLSDEAGEAGAAAHFGRLQVELLKAYDPRFTIAGRPAPAPTDELQPEASELHDVLLQHPRLGEWAPEPLLERQKDAADLPARVLPMLAGGAPMEAWGAALGFETAAEHP</sequence>
<gene>
    <name evidence="1" type="ORF">TSOC_012750</name>
</gene>
<dbReference type="OrthoDB" id="548347at2759"/>